<dbReference type="InterPro" id="IPR036084">
    <property type="entry name" value="Ser_inhib-like_sf"/>
</dbReference>
<proteinExistence type="predicted"/>
<evidence type="ECO:0000313" key="3">
    <source>
        <dbReference type="EnsemblMetazoa" id="CJA42866.1"/>
    </source>
</evidence>
<dbReference type="Proteomes" id="UP000005237">
    <property type="component" value="Unassembled WGS sequence"/>
</dbReference>
<name>A0A8R1EXM0_CAEJA</name>
<dbReference type="SUPFAM" id="SSF57567">
    <property type="entry name" value="Serine protease inhibitors"/>
    <property type="match status" value="1"/>
</dbReference>
<sequence>MLCLPPKTKAVRLRRVAALSLVCVSSLTRVLAQKIISKNVKITHSPCPHDELIFQMFCTMACKVNVCQCKHDFYRNKDKKCVPLSKC</sequence>
<dbReference type="Gene3D" id="2.10.25.10">
    <property type="entry name" value="Laminin"/>
    <property type="match status" value="1"/>
</dbReference>
<evidence type="ECO:0000256" key="1">
    <source>
        <dbReference type="ARBA" id="ARBA00022900"/>
    </source>
</evidence>
<dbReference type="GO" id="GO:0004867">
    <property type="term" value="F:serine-type endopeptidase inhibitor activity"/>
    <property type="evidence" value="ECO:0007669"/>
    <property type="project" value="UniProtKB-KW"/>
</dbReference>
<evidence type="ECO:0000313" key="4">
    <source>
        <dbReference type="Proteomes" id="UP000005237"/>
    </source>
</evidence>
<reference evidence="3" key="2">
    <citation type="submission" date="2022-06" db="UniProtKB">
        <authorList>
            <consortium name="EnsemblMetazoa"/>
        </authorList>
    </citation>
    <scope>IDENTIFICATION</scope>
    <source>
        <strain evidence="3">DF5081</strain>
    </source>
</reference>
<evidence type="ECO:0000259" key="2">
    <source>
        <dbReference type="Pfam" id="PF01826"/>
    </source>
</evidence>
<feature type="domain" description="TIL" evidence="2">
    <location>
        <begin position="55"/>
        <end position="87"/>
    </location>
</feature>
<keyword evidence="4" id="KW-1185">Reference proteome</keyword>
<dbReference type="EnsemblMetazoa" id="CJA42866.1">
    <property type="protein sequence ID" value="CJA42866.1"/>
    <property type="gene ID" value="WBGene00218714"/>
</dbReference>
<protein>
    <submittedName>
        <fullName evidence="3">TIL domain-containing protein</fullName>
    </submittedName>
</protein>
<dbReference type="Pfam" id="PF01826">
    <property type="entry name" value="TIL"/>
    <property type="match status" value="1"/>
</dbReference>
<keyword evidence="1" id="KW-0646">Protease inhibitor</keyword>
<dbReference type="InterPro" id="IPR002919">
    <property type="entry name" value="TIL_dom"/>
</dbReference>
<keyword evidence="1" id="KW-0722">Serine protease inhibitor</keyword>
<organism evidence="3 4">
    <name type="scientific">Caenorhabditis japonica</name>
    <dbReference type="NCBI Taxonomy" id="281687"/>
    <lineage>
        <taxon>Eukaryota</taxon>
        <taxon>Metazoa</taxon>
        <taxon>Ecdysozoa</taxon>
        <taxon>Nematoda</taxon>
        <taxon>Chromadorea</taxon>
        <taxon>Rhabditida</taxon>
        <taxon>Rhabditina</taxon>
        <taxon>Rhabditomorpha</taxon>
        <taxon>Rhabditoidea</taxon>
        <taxon>Rhabditidae</taxon>
        <taxon>Peloderinae</taxon>
        <taxon>Caenorhabditis</taxon>
    </lineage>
</organism>
<dbReference type="AlphaFoldDB" id="A0A8R1EXM0"/>
<dbReference type="CDD" id="cd19941">
    <property type="entry name" value="TIL"/>
    <property type="match status" value="1"/>
</dbReference>
<reference evidence="4" key="1">
    <citation type="submission" date="2010-08" db="EMBL/GenBank/DDBJ databases">
        <authorList>
            <consortium name="Caenorhabditis japonica Sequencing Consortium"/>
            <person name="Wilson R.K."/>
        </authorList>
    </citation>
    <scope>NUCLEOTIDE SEQUENCE [LARGE SCALE GENOMIC DNA]</scope>
    <source>
        <strain evidence="4">DF5081</strain>
    </source>
</reference>
<accession>A0A8R1EXM0</accession>